<dbReference type="VEuPathDB" id="FungiDB:PV08_10301"/>
<dbReference type="InterPro" id="IPR001296">
    <property type="entry name" value="Glyco_trans_1"/>
</dbReference>
<dbReference type="Gene3D" id="3.40.50.2000">
    <property type="entry name" value="Glycogen Phosphorylase B"/>
    <property type="match status" value="1"/>
</dbReference>
<proteinExistence type="predicted"/>
<keyword evidence="2" id="KW-0808">Transferase</keyword>
<dbReference type="STRING" id="91928.A0A0D1ZDH8"/>
<accession>A0A0D1ZDH8</accession>
<evidence type="ECO:0000256" key="2">
    <source>
        <dbReference type="ARBA" id="ARBA00022679"/>
    </source>
</evidence>
<reference evidence="4 5" key="1">
    <citation type="submission" date="2015-01" db="EMBL/GenBank/DDBJ databases">
        <title>The Genome Sequence of Exophiala spinifera CBS89968.</title>
        <authorList>
            <consortium name="The Broad Institute Genomics Platform"/>
            <person name="Cuomo C."/>
            <person name="de Hoog S."/>
            <person name="Gorbushina A."/>
            <person name="Stielow B."/>
            <person name="Teixiera M."/>
            <person name="Abouelleil A."/>
            <person name="Chapman S.B."/>
            <person name="Priest M."/>
            <person name="Young S.K."/>
            <person name="Wortman J."/>
            <person name="Nusbaum C."/>
            <person name="Birren B."/>
        </authorList>
    </citation>
    <scope>NUCLEOTIDE SEQUENCE [LARGE SCALE GENOMIC DNA]</scope>
    <source>
        <strain evidence="4 5">CBS 89968</strain>
    </source>
</reference>
<dbReference type="AlphaFoldDB" id="A0A0D1ZDH8"/>
<sequence length="449" mass="50309">MRVFLFQTAKGLSSSSGGYKSNLSLLKYLAHRKHAVAQLCYVWDSDIDSYYAEMAAAGLEPDFETRVISMPADDSTEVLIRTYTFTTSDGVRNVAFNASDFMKALPDNVLARDTARFIEENQASVQVQVFLHFLDMHIYRFEPTHVIFNDGLMLKATSIIPSLRDVSRNLIVHTAEQLPFGPFAGGIPGASYSTGEHKLMRGVDAIWAVSECIRNYAQKHGQIESTFHIHHPWTYLDSKTHALPTRRENWDKTAIGFVNPCPVKGSSIFRDLAKRCPEFKFVALSSWGINPQVEAELREVPNIDLRQTASDMEKVWSEIKLLLVPSLWLEAWGIVVVEAQLRGIPVISSDAGAIPEAKLGIPVIIPVNSLTGERSAEGGYAIPEQDIEPWKEAVTKLMTDKDWYEEIAERARTETASWLAEIDHNALESWLLKSTKPATMHSNMKISIV</sequence>
<dbReference type="PANTHER" id="PTHR12526:SF510">
    <property type="entry name" value="D-INOSITOL 3-PHOSPHATE GLYCOSYLTRANSFERASE"/>
    <property type="match status" value="1"/>
</dbReference>
<dbReference type="OrthoDB" id="512920at2759"/>
<dbReference type="EMBL" id="KN847499">
    <property type="protein sequence ID" value="KIW11002.1"/>
    <property type="molecule type" value="Genomic_DNA"/>
</dbReference>
<evidence type="ECO:0000313" key="4">
    <source>
        <dbReference type="EMBL" id="KIW11002.1"/>
    </source>
</evidence>
<protein>
    <recommendedName>
        <fullName evidence="3">Glycosyl transferase family 1 domain-containing protein</fullName>
    </recommendedName>
</protein>
<dbReference type="GeneID" id="27337384"/>
<keyword evidence="5" id="KW-1185">Reference proteome</keyword>
<dbReference type="Proteomes" id="UP000053328">
    <property type="component" value="Unassembled WGS sequence"/>
</dbReference>
<organism evidence="4 5">
    <name type="scientific">Exophiala spinifera</name>
    <dbReference type="NCBI Taxonomy" id="91928"/>
    <lineage>
        <taxon>Eukaryota</taxon>
        <taxon>Fungi</taxon>
        <taxon>Dikarya</taxon>
        <taxon>Ascomycota</taxon>
        <taxon>Pezizomycotina</taxon>
        <taxon>Eurotiomycetes</taxon>
        <taxon>Chaetothyriomycetidae</taxon>
        <taxon>Chaetothyriales</taxon>
        <taxon>Herpotrichiellaceae</taxon>
        <taxon>Exophiala</taxon>
    </lineage>
</organism>
<dbReference type="RefSeq" id="XP_016231218.1">
    <property type="nucleotide sequence ID" value="XM_016384616.1"/>
</dbReference>
<keyword evidence="1" id="KW-0328">Glycosyltransferase</keyword>
<name>A0A0D1ZDH8_9EURO</name>
<dbReference type="HOGENOM" id="CLU_054222_0_0_1"/>
<dbReference type="GO" id="GO:0016757">
    <property type="term" value="F:glycosyltransferase activity"/>
    <property type="evidence" value="ECO:0007669"/>
    <property type="project" value="UniProtKB-KW"/>
</dbReference>
<evidence type="ECO:0000313" key="5">
    <source>
        <dbReference type="Proteomes" id="UP000053328"/>
    </source>
</evidence>
<dbReference type="Pfam" id="PF00534">
    <property type="entry name" value="Glycos_transf_1"/>
    <property type="match status" value="1"/>
</dbReference>
<dbReference type="SUPFAM" id="SSF53756">
    <property type="entry name" value="UDP-Glycosyltransferase/glycogen phosphorylase"/>
    <property type="match status" value="1"/>
</dbReference>
<evidence type="ECO:0000259" key="3">
    <source>
        <dbReference type="Pfam" id="PF00534"/>
    </source>
</evidence>
<dbReference type="PANTHER" id="PTHR12526">
    <property type="entry name" value="GLYCOSYLTRANSFERASE"/>
    <property type="match status" value="1"/>
</dbReference>
<gene>
    <name evidence="4" type="ORF">PV08_10301</name>
</gene>
<feature type="domain" description="Glycosyl transferase family 1" evidence="3">
    <location>
        <begin position="307"/>
        <end position="412"/>
    </location>
</feature>
<evidence type="ECO:0000256" key="1">
    <source>
        <dbReference type="ARBA" id="ARBA00022676"/>
    </source>
</evidence>